<proteinExistence type="predicted"/>
<feature type="transmembrane region" description="Helical" evidence="1">
    <location>
        <begin position="85"/>
        <end position="103"/>
    </location>
</feature>
<evidence type="ECO:0000313" key="2">
    <source>
        <dbReference type="EMBL" id="GAA4369616.1"/>
    </source>
</evidence>
<keyword evidence="1" id="KW-0472">Membrane</keyword>
<gene>
    <name evidence="2" type="ORF">GCM10023185_43430</name>
</gene>
<dbReference type="EMBL" id="BAABGZ010000081">
    <property type="protein sequence ID" value="GAA4369616.1"/>
    <property type="molecule type" value="Genomic_DNA"/>
</dbReference>
<feature type="transmembrane region" description="Helical" evidence="1">
    <location>
        <begin position="307"/>
        <end position="330"/>
    </location>
</feature>
<keyword evidence="3" id="KW-1185">Reference proteome</keyword>
<feature type="transmembrane region" description="Helical" evidence="1">
    <location>
        <begin position="152"/>
        <end position="169"/>
    </location>
</feature>
<evidence type="ECO:0000313" key="3">
    <source>
        <dbReference type="Proteomes" id="UP001501153"/>
    </source>
</evidence>
<dbReference type="Proteomes" id="UP001501153">
    <property type="component" value="Unassembled WGS sequence"/>
</dbReference>
<feature type="transmembrane region" description="Helical" evidence="1">
    <location>
        <begin position="12"/>
        <end position="34"/>
    </location>
</feature>
<feature type="transmembrane region" description="Helical" evidence="1">
    <location>
        <begin position="264"/>
        <end position="286"/>
    </location>
</feature>
<reference evidence="3" key="1">
    <citation type="journal article" date="2019" name="Int. J. Syst. Evol. Microbiol.">
        <title>The Global Catalogue of Microorganisms (GCM) 10K type strain sequencing project: providing services to taxonomists for standard genome sequencing and annotation.</title>
        <authorList>
            <consortium name="The Broad Institute Genomics Platform"/>
            <consortium name="The Broad Institute Genome Sequencing Center for Infectious Disease"/>
            <person name="Wu L."/>
            <person name="Ma J."/>
        </authorList>
    </citation>
    <scope>NUCLEOTIDE SEQUENCE [LARGE SCALE GENOMIC DNA]</scope>
    <source>
        <strain evidence="3">JCM 17923</strain>
    </source>
</reference>
<feature type="transmembrane region" description="Helical" evidence="1">
    <location>
        <begin position="123"/>
        <end position="145"/>
    </location>
</feature>
<accession>A0ABP8IRY7</accession>
<name>A0ABP8IRY7_9BACT</name>
<feature type="transmembrane region" description="Helical" evidence="1">
    <location>
        <begin position="336"/>
        <end position="356"/>
    </location>
</feature>
<organism evidence="2 3">
    <name type="scientific">Hymenobacter saemangeumensis</name>
    <dbReference type="NCBI Taxonomy" id="1084522"/>
    <lineage>
        <taxon>Bacteria</taxon>
        <taxon>Pseudomonadati</taxon>
        <taxon>Bacteroidota</taxon>
        <taxon>Cytophagia</taxon>
        <taxon>Cytophagales</taxon>
        <taxon>Hymenobacteraceae</taxon>
        <taxon>Hymenobacter</taxon>
    </lineage>
</organism>
<sequence length="482" mass="52395">MQVQTQHERVAMWVGIAAALLPFLLLCAFNQPFFDDYRNAYWMREHGVLGVQRWAYLTWTGRFTSTFLMTVLNPVAYGWLDGVKVTAALFFLAHWAALAWLWRTLLRLGRNAPGSWTEALAPAGLLLALACNAMPAPFSFLYWFAGALVYQLPHLALLCFTALALRLGWEHSTMKTSPVLAAAACLVLAITGNELLLVQAAVVLAALGWALPSKARRAWLLWVLIGSIAAGIAVVAPGNWVRAEAMAPTDSAAHRLLLLLPRTALSALKLLASPVVSGSVLAALLLGLQLGWQRPATSRLRLAKKQWWALALAYAALNGSGFLLFVALIGTPLNRALNEMVLVGLVSTAALGYLLAQQLKRPAWVGRHHWLLPLLLLSLFVSGNTRLAWRELLTTAPAYEAQMQARNAALLAASKAKASTITLAALHLRHGRVLAPLNRCGNFTDFDIDLTPGCEGTINGVLARYYQLPQVCCTADNTGSNQ</sequence>
<protein>
    <submittedName>
        <fullName evidence="2">Uncharacterized protein</fullName>
    </submittedName>
</protein>
<feature type="transmembrane region" description="Helical" evidence="1">
    <location>
        <begin position="181"/>
        <end position="207"/>
    </location>
</feature>
<feature type="transmembrane region" description="Helical" evidence="1">
    <location>
        <begin position="368"/>
        <end position="389"/>
    </location>
</feature>
<comment type="caution">
    <text evidence="2">The sequence shown here is derived from an EMBL/GenBank/DDBJ whole genome shotgun (WGS) entry which is preliminary data.</text>
</comment>
<evidence type="ECO:0000256" key="1">
    <source>
        <dbReference type="SAM" id="Phobius"/>
    </source>
</evidence>
<keyword evidence="1" id="KW-1133">Transmembrane helix</keyword>
<dbReference type="RefSeq" id="WP_345238262.1">
    <property type="nucleotide sequence ID" value="NZ_BAABGZ010000081.1"/>
</dbReference>
<feature type="transmembrane region" description="Helical" evidence="1">
    <location>
        <begin position="219"/>
        <end position="240"/>
    </location>
</feature>
<keyword evidence="1" id="KW-0812">Transmembrane</keyword>